<gene>
    <name evidence="2" type="ORF">ADUPG1_003746</name>
</gene>
<evidence type="ECO:0000313" key="2">
    <source>
        <dbReference type="EMBL" id="GKT37808.1"/>
    </source>
</evidence>
<sequence>MTRDGGGEGSYHHKKGSQSVGPGVEAWGEVGRDLYHLSGESDEEVNGGELVILGMGISHYTEVPPEGRNITGPT</sequence>
<evidence type="ECO:0000313" key="3">
    <source>
        <dbReference type="Proteomes" id="UP001057375"/>
    </source>
</evidence>
<organism evidence="2 3">
    <name type="scientific">Aduncisulcus paluster</name>
    <dbReference type="NCBI Taxonomy" id="2918883"/>
    <lineage>
        <taxon>Eukaryota</taxon>
        <taxon>Metamonada</taxon>
        <taxon>Carpediemonas-like organisms</taxon>
        <taxon>Aduncisulcus</taxon>
    </lineage>
</organism>
<evidence type="ECO:0000256" key="1">
    <source>
        <dbReference type="SAM" id="MobiDB-lite"/>
    </source>
</evidence>
<dbReference type="Proteomes" id="UP001057375">
    <property type="component" value="Unassembled WGS sequence"/>
</dbReference>
<feature type="region of interest" description="Disordered" evidence="1">
    <location>
        <begin position="1"/>
        <end position="25"/>
    </location>
</feature>
<comment type="caution">
    <text evidence="2">The sequence shown here is derived from an EMBL/GenBank/DDBJ whole genome shotgun (WGS) entry which is preliminary data.</text>
</comment>
<feature type="non-terminal residue" evidence="2">
    <location>
        <position position="74"/>
    </location>
</feature>
<protein>
    <submittedName>
        <fullName evidence="2">Uncharacterized protein</fullName>
    </submittedName>
</protein>
<name>A0ABQ5KZJ0_9EUKA</name>
<dbReference type="EMBL" id="BQXS01005261">
    <property type="protein sequence ID" value="GKT37808.1"/>
    <property type="molecule type" value="Genomic_DNA"/>
</dbReference>
<keyword evidence="3" id="KW-1185">Reference proteome</keyword>
<reference evidence="2" key="1">
    <citation type="submission" date="2022-03" db="EMBL/GenBank/DDBJ databases">
        <title>Draft genome sequence of Aduncisulcus paluster, a free-living microaerophilic Fornicata.</title>
        <authorList>
            <person name="Yuyama I."/>
            <person name="Kume K."/>
            <person name="Tamura T."/>
            <person name="Inagaki Y."/>
            <person name="Hashimoto T."/>
        </authorList>
    </citation>
    <scope>NUCLEOTIDE SEQUENCE</scope>
    <source>
        <strain evidence="2">NY0171</strain>
    </source>
</reference>
<proteinExistence type="predicted"/>
<accession>A0ABQ5KZJ0</accession>